<dbReference type="InterPro" id="IPR001965">
    <property type="entry name" value="Znf_PHD"/>
</dbReference>
<keyword evidence="4" id="KW-0238">DNA-binding</keyword>
<name>A0AA35SXV7_GEOBA</name>
<evidence type="ECO:0000259" key="7">
    <source>
        <dbReference type="PROSITE" id="PS51058"/>
    </source>
</evidence>
<dbReference type="AlphaFoldDB" id="A0AA35SXV7"/>
<feature type="region of interest" description="Disordered" evidence="6">
    <location>
        <begin position="20"/>
        <end position="92"/>
    </location>
</feature>
<comment type="caution">
    <text evidence="8">The sequence shown here is derived from an EMBL/GenBank/DDBJ whole genome shotgun (WGS) entry which is preliminary data.</text>
</comment>
<dbReference type="Proteomes" id="UP001174909">
    <property type="component" value="Unassembled WGS sequence"/>
</dbReference>
<keyword evidence="3" id="KW-0862">Zinc</keyword>
<dbReference type="GO" id="GO:0003677">
    <property type="term" value="F:DNA binding"/>
    <property type="evidence" value="ECO:0007669"/>
    <property type="project" value="UniProtKB-KW"/>
</dbReference>
<dbReference type="CDD" id="cd15489">
    <property type="entry name" value="PHD_SF"/>
    <property type="match status" value="1"/>
</dbReference>
<evidence type="ECO:0000256" key="6">
    <source>
        <dbReference type="SAM" id="MobiDB-lite"/>
    </source>
</evidence>
<feature type="region of interest" description="Disordered" evidence="6">
    <location>
        <begin position="115"/>
        <end position="245"/>
    </location>
</feature>
<organism evidence="8 9">
    <name type="scientific">Geodia barretti</name>
    <name type="common">Barrett's horny sponge</name>
    <dbReference type="NCBI Taxonomy" id="519541"/>
    <lineage>
        <taxon>Eukaryota</taxon>
        <taxon>Metazoa</taxon>
        <taxon>Porifera</taxon>
        <taxon>Demospongiae</taxon>
        <taxon>Heteroscleromorpha</taxon>
        <taxon>Tetractinellida</taxon>
        <taxon>Astrophorina</taxon>
        <taxon>Geodiidae</taxon>
        <taxon>Geodia</taxon>
    </lineage>
</organism>
<dbReference type="InterPro" id="IPR013083">
    <property type="entry name" value="Znf_RING/FYVE/PHD"/>
</dbReference>
<keyword evidence="2 5" id="KW-0863">Zinc-finger</keyword>
<evidence type="ECO:0000256" key="1">
    <source>
        <dbReference type="ARBA" id="ARBA00022723"/>
    </source>
</evidence>
<feature type="compositionally biased region" description="Polar residues" evidence="6">
    <location>
        <begin position="311"/>
        <end position="320"/>
    </location>
</feature>
<dbReference type="GO" id="GO:0008270">
    <property type="term" value="F:zinc ion binding"/>
    <property type="evidence" value="ECO:0007669"/>
    <property type="project" value="UniProtKB-KW"/>
</dbReference>
<dbReference type="PROSITE" id="PS51058">
    <property type="entry name" value="ZF_CXXC"/>
    <property type="match status" value="1"/>
</dbReference>
<evidence type="ECO:0000256" key="2">
    <source>
        <dbReference type="ARBA" id="ARBA00022771"/>
    </source>
</evidence>
<evidence type="ECO:0000256" key="4">
    <source>
        <dbReference type="ARBA" id="ARBA00023125"/>
    </source>
</evidence>
<feature type="compositionally biased region" description="Polar residues" evidence="6">
    <location>
        <begin position="192"/>
        <end position="212"/>
    </location>
</feature>
<evidence type="ECO:0000256" key="3">
    <source>
        <dbReference type="ARBA" id="ARBA00022833"/>
    </source>
</evidence>
<reference evidence="8" key="1">
    <citation type="submission" date="2023-03" db="EMBL/GenBank/DDBJ databases">
        <authorList>
            <person name="Steffen K."/>
            <person name="Cardenas P."/>
        </authorList>
    </citation>
    <scope>NUCLEOTIDE SEQUENCE</scope>
</reference>
<dbReference type="InterPro" id="IPR002857">
    <property type="entry name" value="Znf_CXXC"/>
</dbReference>
<dbReference type="SUPFAM" id="SSF57903">
    <property type="entry name" value="FYVE/PHD zinc finger"/>
    <property type="match status" value="2"/>
</dbReference>
<dbReference type="InterPro" id="IPR011011">
    <property type="entry name" value="Znf_FYVE_PHD"/>
</dbReference>
<accession>A0AA35SXV7</accession>
<proteinExistence type="predicted"/>
<feature type="domain" description="CXXC-type" evidence="7">
    <location>
        <begin position="239"/>
        <end position="287"/>
    </location>
</feature>
<sequence>MYVRVCGGVGDRVLEGVKPTRMPKIKVPSSDQKEPQAKKKHVRLKNAFPPSTKERRSVARAQKLAKQNLSAAPRKAAPSFQEAFGSSDDECSTFAGFEDVRHDLLRLEDFLQQRKASNGASGAANEDGAESMDAGEPRAEDSESDTDDWVPEERELPVSSGGFSCTDTKTAGEVEFAEEGEPLKLSEEDQSTSEPLRTPSQSSTVIVRQSQRARVPSKKTAPQLAMEKERASSPGGPQPPRKRGVRCMECPACLRTEDCGSCVFCKDKPKFGGPGVKKQACVHRKCLNLVRDPSAILQTKSLRKTPRSEGATDSTPQQASPLRPRRFTLGPTRGGGRKRDHDGLSVHLQWPWNPDITGVPVYSTSSGTESGRTLNLCKTCGSAGNVEMVTCVVCCQMFHTFCAGGASLPLATKNLYTCSLCVTCDVCGEGDNCVTCTSCDRWFHKACMSEHRSYVGGRGTWRCVAVPTVSPVEVPPPESVQSRCGTRISCTVRRATT</sequence>
<evidence type="ECO:0000313" key="8">
    <source>
        <dbReference type="EMBL" id="CAI8037873.1"/>
    </source>
</evidence>
<dbReference type="EMBL" id="CASHTH010002965">
    <property type="protein sequence ID" value="CAI8037873.1"/>
    <property type="molecule type" value="Genomic_DNA"/>
</dbReference>
<dbReference type="SMART" id="SM00249">
    <property type="entry name" value="PHD"/>
    <property type="match status" value="2"/>
</dbReference>
<feature type="region of interest" description="Disordered" evidence="6">
    <location>
        <begin position="299"/>
        <end position="340"/>
    </location>
</feature>
<evidence type="ECO:0000256" key="5">
    <source>
        <dbReference type="PROSITE-ProRule" id="PRU00509"/>
    </source>
</evidence>
<gene>
    <name evidence="8" type="ORF">GBAR_LOCUS21156</name>
</gene>
<keyword evidence="1" id="KW-0479">Metal-binding</keyword>
<dbReference type="Gene3D" id="3.30.40.10">
    <property type="entry name" value="Zinc/RING finger domain, C3HC4 (zinc finger)"/>
    <property type="match status" value="1"/>
</dbReference>
<evidence type="ECO:0000313" key="9">
    <source>
        <dbReference type="Proteomes" id="UP001174909"/>
    </source>
</evidence>
<protein>
    <submittedName>
        <fullName evidence="8">Histone-lysine N-methyltransferase 2B</fullName>
    </submittedName>
</protein>
<dbReference type="Pfam" id="PF02008">
    <property type="entry name" value="zf-CXXC"/>
    <property type="match status" value="1"/>
</dbReference>
<keyword evidence="9" id="KW-1185">Reference proteome</keyword>